<dbReference type="AlphaFoldDB" id="A0A9P6CTR9"/>
<organism evidence="1 2">
    <name type="scientific">Pholiota conissans</name>
    <dbReference type="NCBI Taxonomy" id="109636"/>
    <lineage>
        <taxon>Eukaryota</taxon>
        <taxon>Fungi</taxon>
        <taxon>Dikarya</taxon>
        <taxon>Basidiomycota</taxon>
        <taxon>Agaricomycotina</taxon>
        <taxon>Agaricomycetes</taxon>
        <taxon>Agaricomycetidae</taxon>
        <taxon>Agaricales</taxon>
        <taxon>Agaricineae</taxon>
        <taxon>Strophariaceae</taxon>
        <taxon>Pholiota</taxon>
    </lineage>
</organism>
<sequence length="84" mass="9930">MSFHIALSSVLWNAEERSFSRKFEHSRVEFLYRCWCTGYFVSCLFVWIGQRSIYVTLLGYVFERGQDFKRQTTCLVGLMTPVVT</sequence>
<comment type="caution">
    <text evidence="1">The sequence shown here is derived from an EMBL/GenBank/DDBJ whole genome shotgun (WGS) entry which is preliminary data.</text>
</comment>
<evidence type="ECO:0000313" key="2">
    <source>
        <dbReference type="Proteomes" id="UP000807469"/>
    </source>
</evidence>
<dbReference type="Proteomes" id="UP000807469">
    <property type="component" value="Unassembled WGS sequence"/>
</dbReference>
<gene>
    <name evidence="1" type="ORF">BDN70DRAFT_398525</name>
</gene>
<name>A0A9P6CTR9_9AGAR</name>
<accession>A0A9P6CTR9</accession>
<dbReference type="EMBL" id="MU155456">
    <property type="protein sequence ID" value="KAF9473275.1"/>
    <property type="molecule type" value="Genomic_DNA"/>
</dbReference>
<reference evidence="1" key="1">
    <citation type="submission" date="2020-11" db="EMBL/GenBank/DDBJ databases">
        <authorList>
            <consortium name="DOE Joint Genome Institute"/>
            <person name="Ahrendt S."/>
            <person name="Riley R."/>
            <person name="Andreopoulos W."/>
            <person name="Labutti K."/>
            <person name="Pangilinan J."/>
            <person name="Ruiz-Duenas F.J."/>
            <person name="Barrasa J.M."/>
            <person name="Sanchez-Garcia M."/>
            <person name="Camarero S."/>
            <person name="Miyauchi S."/>
            <person name="Serrano A."/>
            <person name="Linde D."/>
            <person name="Babiker R."/>
            <person name="Drula E."/>
            <person name="Ayuso-Fernandez I."/>
            <person name="Pacheco R."/>
            <person name="Padilla G."/>
            <person name="Ferreira P."/>
            <person name="Barriuso J."/>
            <person name="Kellner H."/>
            <person name="Castanera R."/>
            <person name="Alfaro M."/>
            <person name="Ramirez L."/>
            <person name="Pisabarro A.G."/>
            <person name="Kuo A."/>
            <person name="Tritt A."/>
            <person name="Lipzen A."/>
            <person name="He G."/>
            <person name="Yan M."/>
            <person name="Ng V."/>
            <person name="Cullen D."/>
            <person name="Martin F."/>
            <person name="Rosso M.-N."/>
            <person name="Henrissat B."/>
            <person name="Hibbett D."/>
            <person name="Martinez A.T."/>
            <person name="Grigoriev I.V."/>
        </authorList>
    </citation>
    <scope>NUCLEOTIDE SEQUENCE</scope>
    <source>
        <strain evidence="1">CIRM-BRFM 674</strain>
    </source>
</reference>
<proteinExistence type="predicted"/>
<keyword evidence="2" id="KW-1185">Reference proteome</keyword>
<evidence type="ECO:0000313" key="1">
    <source>
        <dbReference type="EMBL" id="KAF9473275.1"/>
    </source>
</evidence>
<protein>
    <submittedName>
        <fullName evidence="1">Uncharacterized protein</fullName>
    </submittedName>
</protein>